<protein>
    <submittedName>
        <fullName evidence="1">Uncharacterized protein</fullName>
    </submittedName>
</protein>
<sequence length="51" mass="5682">MSEIKQTLHSVGVTKAEAAMLVEAIEQYYFMVGEGEEELSAVYETLKEVAE</sequence>
<organism evidence="1 2">
    <name type="scientific">Morganella phage MmP1</name>
    <dbReference type="NCBI Taxonomy" id="526118"/>
    <lineage>
        <taxon>Viruses</taxon>
        <taxon>Duplodnaviria</taxon>
        <taxon>Heunggongvirae</taxon>
        <taxon>Uroviricota</taxon>
        <taxon>Caudoviricetes</taxon>
        <taxon>Autographivirales</taxon>
        <taxon>Autotranscriptaviridae</taxon>
        <taxon>Studiervirinae</taxon>
        <taxon>Minipunavirus</taxon>
        <taxon>Minipunavirus MmP1</taxon>
    </lineage>
</organism>
<dbReference type="RefSeq" id="YP_002048635.1">
    <property type="nucleotide sequence ID" value="NC_011085.3"/>
</dbReference>
<evidence type="ECO:0000313" key="1">
    <source>
        <dbReference type="EMBL" id="ACF42014.1"/>
    </source>
</evidence>
<dbReference type="EMBL" id="EU652770">
    <property type="protein sequence ID" value="ACF42014.1"/>
    <property type="molecule type" value="Genomic_DNA"/>
</dbReference>
<dbReference type="Proteomes" id="UP000001864">
    <property type="component" value="Segment"/>
</dbReference>
<dbReference type="KEGG" id="vg:6492618"/>
<accession>B4YQE4</accession>
<name>B4YQE4_9CAUD</name>
<gene>
    <name evidence="1" type="ORF">MmP1_gp14</name>
</gene>
<proteinExistence type="predicted"/>
<dbReference type="GeneID" id="6492618"/>
<evidence type="ECO:0000313" key="2">
    <source>
        <dbReference type="Proteomes" id="UP000001864"/>
    </source>
</evidence>
<keyword evidence="2" id="KW-1185">Reference proteome</keyword>
<reference evidence="1 2" key="1">
    <citation type="journal article" date="2010" name="Genomics">
        <title>Identification of lytic bacteriophage MmP1, assigned to a new member of T7-like phages infecting Morganella morganii.</title>
        <authorList>
            <person name="Zhu J."/>
            <person name="Rao X."/>
            <person name="Tan Y."/>
            <person name="Xiong K."/>
            <person name="Hu Z."/>
            <person name="Chen Z."/>
            <person name="Jin X."/>
            <person name="Li S."/>
            <person name="Chen Y."/>
            <person name="Hu F."/>
        </authorList>
    </citation>
    <scope>NUCLEOTIDE SEQUENCE [LARGE SCALE GENOMIC DNA]</scope>
</reference>